<protein>
    <submittedName>
        <fullName evidence="1">Uncharacterized protein</fullName>
    </submittedName>
</protein>
<dbReference type="Proteomes" id="UP000314294">
    <property type="component" value="Unassembled WGS sequence"/>
</dbReference>
<name>A0A4Z2J640_9TELE</name>
<keyword evidence="2" id="KW-1185">Reference proteome</keyword>
<evidence type="ECO:0000313" key="1">
    <source>
        <dbReference type="EMBL" id="TNN85334.1"/>
    </source>
</evidence>
<organism evidence="1 2">
    <name type="scientific">Liparis tanakae</name>
    <name type="common">Tanaka's snailfish</name>
    <dbReference type="NCBI Taxonomy" id="230148"/>
    <lineage>
        <taxon>Eukaryota</taxon>
        <taxon>Metazoa</taxon>
        <taxon>Chordata</taxon>
        <taxon>Craniata</taxon>
        <taxon>Vertebrata</taxon>
        <taxon>Euteleostomi</taxon>
        <taxon>Actinopterygii</taxon>
        <taxon>Neopterygii</taxon>
        <taxon>Teleostei</taxon>
        <taxon>Neoteleostei</taxon>
        <taxon>Acanthomorphata</taxon>
        <taxon>Eupercaria</taxon>
        <taxon>Perciformes</taxon>
        <taxon>Cottioidei</taxon>
        <taxon>Cottales</taxon>
        <taxon>Liparidae</taxon>
        <taxon>Liparis</taxon>
    </lineage>
</organism>
<proteinExistence type="predicted"/>
<dbReference type="EMBL" id="SRLO01000021">
    <property type="protein sequence ID" value="TNN85334.1"/>
    <property type="molecule type" value="Genomic_DNA"/>
</dbReference>
<accession>A0A4Z2J640</accession>
<sequence>MQRYALYRVPVLVANCRSHTIRAQRTRVRVMLNWMVRMTTRMSRLPSEISVNVLSEYHETFFSTCERERDPQESETSAFIHDLSRPLQIKKEKVAVAMPETGSTCFYTHHLVDGAVEGVVLREDEKDDEGHVDVMRISVFHVVKDLEDG</sequence>
<reference evidence="1 2" key="1">
    <citation type="submission" date="2019-03" db="EMBL/GenBank/DDBJ databases">
        <title>First draft genome of Liparis tanakae, snailfish: a comprehensive survey of snailfish specific genes.</title>
        <authorList>
            <person name="Kim W."/>
            <person name="Song I."/>
            <person name="Jeong J.-H."/>
            <person name="Kim D."/>
            <person name="Kim S."/>
            <person name="Ryu S."/>
            <person name="Song J.Y."/>
            <person name="Lee S.K."/>
        </authorList>
    </citation>
    <scope>NUCLEOTIDE SEQUENCE [LARGE SCALE GENOMIC DNA]</scope>
    <source>
        <tissue evidence="1">Muscle</tissue>
    </source>
</reference>
<gene>
    <name evidence="1" type="ORF">EYF80_004356</name>
</gene>
<dbReference type="AlphaFoldDB" id="A0A4Z2J640"/>
<evidence type="ECO:0000313" key="2">
    <source>
        <dbReference type="Proteomes" id="UP000314294"/>
    </source>
</evidence>
<comment type="caution">
    <text evidence="1">The sequence shown here is derived from an EMBL/GenBank/DDBJ whole genome shotgun (WGS) entry which is preliminary data.</text>
</comment>